<feature type="region of interest" description="Disordered" evidence="1">
    <location>
        <begin position="491"/>
        <end position="516"/>
    </location>
</feature>
<feature type="region of interest" description="Disordered" evidence="1">
    <location>
        <begin position="335"/>
        <end position="396"/>
    </location>
</feature>
<proteinExistence type="predicted"/>
<dbReference type="InterPro" id="IPR045865">
    <property type="entry name" value="ACT-like_dom_sf"/>
</dbReference>
<feature type="domain" description="CASTOR ACT" evidence="2">
    <location>
        <begin position="87"/>
        <end position="150"/>
    </location>
</feature>
<evidence type="ECO:0000259" key="2">
    <source>
        <dbReference type="Pfam" id="PF13840"/>
    </source>
</evidence>
<dbReference type="OrthoDB" id="58529at2759"/>
<feature type="compositionally biased region" description="Acidic residues" evidence="1">
    <location>
        <begin position="502"/>
        <end position="515"/>
    </location>
</feature>
<feature type="compositionally biased region" description="Low complexity" evidence="1">
    <location>
        <begin position="335"/>
        <end position="353"/>
    </location>
</feature>
<dbReference type="Proteomes" id="UP000305948">
    <property type="component" value="Unassembled WGS sequence"/>
</dbReference>
<dbReference type="GO" id="GO:0006520">
    <property type="term" value="P:amino acid metabolic process"/>
    <property type="evidence" value="ECO:0007669"/>
    <property type="project" value="UniProtKB-ARBA"/>
</dbReference>
<accession>A0A5C3NHL6</accession>
<feature type="compositionally biased region" description="Pro residues" evidence="1">
    <location>
        <begin position="244"/>
        <end position="254"/>
    </location>
</feature>
<evidence type="ECO:0000313" key="3">
    <source>
        <dbReference type="EMBL" id="TFK55568.1"/>
    </source>
</evidence>
<name>A0A5C3NHL6_9AGAM</name>
<dbReference type="Pfam" id="PF13840">
    <property type="entry name" value="ACT_7"/>
    <property type="match status" value="1"/>
</dbReference>
<protein>
    <recommendedName>
        <fullName evidence="2">CASTOR ACT domain-containing protein</fullName>
    </recommendedName>
</protein>
<feature type="compositionally biased region" description="Low complexity" evidence="1">
    <location>
        <begin position="229"/>
        <end position="243"/>
    </location>
</feature>
<organism evidence="3 4">
    <name type="scientific">Heliocybe sulcata</name>
    <dbReference type="NCBI Taxonomy" id="5364"/>
    <lineage>
        <taxon>Eukaryota</taxon>
        <taxon>Fungi</taxon>
        <taxon>Dikarya</taxon>
        <taxon>Basidiomycota</taxon>
        <taxon>Agaricomycotina</taxon>
        <taxon>Agaricomycetes</taxon>
        <taxon>Gloeophyllales</taxon>
        <taxon>Gloeophyllaceae</taxon>
        <taxon>Heliocybe</taxon>
    </lineage>
</organism>
<evidence type="ECO:0000256" key="1">
    <source>
        <dbReference type="SAM" id="MobiDB-lite"/>
    </source>
</evidence>
<dbReference type="GO" id="GO:0046394">
    <property type="term" value="P:carboxylic acid biosynthetic process"/>
    <property type="evidence" value="ECO:0007669"/>
    <property type="project" value="UniProtKB-ARBA"/>
</dbReference>
<feature type="region of interest" description="Disordered" evidence="1">
    <location>
        <begin position="207"/>
        <end position="272"/>
    </location>
</feature>
<keyword evidence="4" id="KW-1185">Reference proteome</keyword>
<sequence>MSPNDPMQVTISLLPVQLALVHIPRSRLPDYTHPVLRQLLKPSPVFLNITCNDIELSLFGDWDMSVEFSSVRRRSRKERVQEDIEVSEEPWSVLQIDSHSDSVDNSGARIAELSRPLASAGISILYQSSYTSDFILVRSSRIKAVMHILSGSGFDLYTEDADQLISGMSPIVSPTACENGEDVDELLENRPVGDLIRCGSGAVLTRTRSSTDSSLRSMPSIVRDRHPSSSRSISPASSFSPLSPVSPLPTPVPTRPSLSSRTSSHSPSATDVEILEPDLTCVGLAEDASETWTLKMVKLVAYPELIPGVVPRKLRPSPSPHVGEDARRALRLSALAPQTSESVSPTSSPTDSSSSEDEDEDGSYFRSRNRNHSVSESSLASSMSPCTEDDDEEVASPVEMAEDEKLKGEVVEIETAPDPTATPHVAVPPLPSVSPSSRRNLAISPSTSAIPFFSFTRTQESSSLTTDAGVLAKLFPANERHMVICSGELDVADQPHAPATGEDGDEEEGAEDESAEASSLMKCLQIDLRKYGLEKHGLVNRFSRVLEENGVNHMYSSTFMSANLLVDKRSAKRAQLLLRTS</sequence>
<dbReference type="InterPro" id="IPR051719">
    <property type="entry name" value="CASTOR_mTORC1"/>
</dbReference>
<reference evidence="3 4" key="1">
    <citation type="journal article" date="2019" name="Nat. Ecol. Evol.">
        <title>Megaphylogeny resolves global patterns of mushroom evolution.</title>
        <authorList>
            <person name="Varga T."/>
            <person name="Krizsan K."/>
            <person name="Foldi C."/>
            <person name="Dima B."/>
            <person name="Sanchez-Garcia M."/>
            <person name="Sanchez-Ramirez S."/>
            <person name="Szollosi G.J."/>
            <person name="Szarkandi J.G."/>
            <person name="Papp V."/>
            <person name="Albert L."/>
            <person name="Andreopoulos W."/>
            <person name="Angelini C."/>
            <person name="Antonin V."/>
            <person name="Barry K.W."/>
            <person name="Bougher N.L."/>
            <person name="Buchanan P."/>
            <person name="Buyck B."/>
            <person name="Bense V."/>
            <person name="Catcheside P."/>
            <person name="Chovatia M."/>
            <person name="Cooper J."/>
            <person name="Damon W."/>
            <person name="Desjardin D."/>
            <person name="Finy P."/>
            <person name="Geml J."/>
            <person name="Haridas S."/>
            <person name="Hughes K."/>
            <person name="Justo A."/>
            <person name="Karasinski D."/>
            <person name="Kautmanova I."/>
            <person name="Kiss B."/>
            <person name="Kocsube S."/>
            <person name="Kotiranta H."/>
            <person name="LaButti K.M."/>
            <person name="Lechner B.E."/>
            <person name="Liimatainen K."/>
            <person name="Lipzen A."/>
            <person name="Lukacs Z."/>
            <person name="Mihaltcheva S."/>
            <person name="Morgado L.N."/>
            <person name="Niskanen T."/>
            <person name="Noordeloos M.E."/>
            <person name="Ohm R.A."/>
            <person name="Ortiz-Santana B."/>
            <person name="Ovrebo C."/>
            <person name="Racz N."/>
            <person name="Riley R."/>
            <person name="Savchenko A."/>
            <person name="Shiryaev A."/>
            <person name="Soop K."/>
            <person name="Spirin V."/>
            <person name="Szebenyi C."/>
            <person name="Tomsovsky M."/>
            <person name="Tulloss R.E."/>
            <person name="Uehling J."/>
            <person name="Grigoriev I.V."/>
            <person name="Vagvolgyi C."/>
            <person name="Papp T."/>
            <person name="Martin F.M."/>
            <person name="Miettinen O."/>
            <person name="Hibbett D.S."/>
            <person name="Nagy L.G."/>
        </authorList>
    </citation>
    <scope>NUCLEOTIDE SEQUENCE [LARGE SCALE GENOMIC DNA]</scope>
    <source>
        <strain evidence="3 4">OMC1185</strain>
    </source>
</reference>
<dbReference type="AlphaFoldDB" id="A0A5C3NHL6"/>
<feature type="region of interest" description="Disordered" evidence="1">
    <location>
        <begin position="419"/>
        <end position="439"/>
    </location>
</feature>
<evidence type="ECO:0000313" key="4">
    <source>
        <dbReference type="Proteomes" id="UP000305948"/>
    </source>
</evidence>
<dbReference type="PANTHER" id="PTHR31131">
    <property type="entry name" value="CHROMOSOME 1, WHOLE GENOME SHOTGUN SEQUENCE"/>
    <property type="match status" value="1"/>
</dbReference>
<dbReference type="EMBL" id="ML213504">
    <property type="protein sequence ID" value="TFK55568.1"/>
    <property type="molecule type" value="Genomic_DNA"/>
</dbReference>
<gene>
    <name evidence="3" type="ORF">OE88DRAFT_1731243</name>
</gene>
<dbReference type="SUPFAM" id="SSF55021">
    <property type="entry name" value="ACT-like"/>
    <property type="match status" value="1"/>
</dbReference>
<dbReference type="Gene3D" id="3.30.2130.10">
    <property type="entry name" value="VC0802-like"/>
    <property type="match status" value="2"/>
</dbReference>
<feature type="compositionally biased region" description="Low complexity" evidence="1">
    <location>
        <begin position="255"/>
        <end position="268"/>
    </location>
</feature>
<feature type="compositionally biased region" description="Low complexity" evidence="1">
    <location>
        <begin position="374"/>
        <end position="384"/>
    </location>
</feature>
<feature type="compositionally biased region" description="Low complexity" evidence="1">
    <location>
        <begin position="207"/>
        <end position="217"/>
    </location>
</feature>
<dbReference type="PANTHER" id="PTHR31131:SF6">
    <property type="entry name" value="CASTOR ACT DOMAIN-CONTAINING PROTEIN"/>
    <property type="match status" value="1"/>
</dbReference>
<dbReference type="InterPro" id="IPR027795">
    <property type="entry name" value="CASTOR_ACT_dom"/>
</dbReference>